<dbReference type="InterPro" id="IPR015220">
    <property type="entry name" value="Glucodextranase_N"/>
</dbReference>
<dbReference type="Pfam" id="PF00723">
    <property type="entry name" value="Glyco_hydro_15"/>
    <property type="match status" value="1"/>
</dbReference>
<dbReference type="CDD" id="cd07430">
    <property type="entry name" value="GH15_N"/>
    <property type="match status" value="1"/>
</dbReference>
<evidence type="ECO:0000259" key="2">
    <source>
        <dbReference type="Pfam" id="PF00723"/>
    </source>
</evidence>
<evidence type="ECO:0000259" key="3">
    <source>
        <dbReference type="Pfam" id="PF09137"/>
    </source>
</evidence>
<dbReference type="InterPro" id="IPR013783">
    <property type="entry name" value="Ig-like_fold"/>
</dbReference>
<dbReference type="SUPFAM" id="SSF49344">
    <property type="entry name" value="CBD9-like"/>
    <property type="match status" value="1"/>
</dbReference>
<reference evidence="5" key="1">
    <citation type="submission" date="2018-12" db="EMBL/GenBank/DDBJ databases">
        <title>Novel natural products biosynthetic potential of the class Ktedonobacteria.</title>
        <authorList>
            <person name="Zheng Y."/>
            <person name="Saitou A."/>
            <person name="Wang C.M."/>
            <person name="Toyoda A."/>
            <person name="Minakuchi Y."/>
            <person name="Sekiguchi Y."/>
            <person name="Ueda K."/>
            <person name="Takano H."/>
            <person name="Sakai Y."/>
            <person name="Yokota A."/>
            <person name="Yabe S."/>
        </authorList>
    </citation>
    <scope>NUCLEOTIDE SEQUENCE</scope>
    <source>
        <strain evidence="5">A3-2</strain>
    </source>
</reference>
<dbReference type="GO" id="GO:0016757">
    <property type="term" value="F:glycosyltransferase activity"/>
    <property type="evidence" value="ECO:0007669"/>
    <property type="project" value="UniProtKB-ARBA"/>
</dbReference>
<dbReference type="Gene3D" id="1.50.10.10">
    <property type="match status" value="1"/>
</dbReference>
<dbReference type="PANTHER" id="PTHR31616:SF0">
    <property type="entry name" value="GLUCAN 1,4-ALPHA-GLUCOSIDASE"/>
    <property type="match status" value="1"/>
</dbReference>
<accession>A0A455SZZ4</accession>
<feature type="domain" description="GH15-like" evidence="2">
    <location>
        <begin position="368"/>
        <end position="767"/>
    </location>
</feature>
<dbReference type="InterPro" id="IPR011013">
    <property type="entry name" value="Gal_mutarotase_sf_dom"/>
</dbReference>
<dbReference type="SUPFAM" id="SSF48208">
    <property type="entry name" value="Six-hairpin glycosidases"/>
    <property type="match status" value="1"/>
</dbReference>
<dbReference type="AlphaFoldDB" id="A0A455SZZ4"/>
<dbReference type="Gene3D" id="2.70.98.10">
    <property type="match status" value="1"/>
</dbReference>
<dbReference type="Gene3D" id="2.60.40.1190">
    <property type="match status" value="1"/>
</dbReference>
<dbReference type="Pfam" id="PF09137">
    <property type="entry name" value="Glucodextran_N"/>
    <property type="match status" value="1"/>
</dbReference>
<protein>
    <submittedName>
        <fullName evidence="5">Glucan 1,4-alpha-glucosidase</fullName>
    </submittedName>
</protein>
<gene>
    <name evidence="5" type="ORF">KTA_14490</name>
</gene>
<dbReference type="SUPFAM" id="SSF74650">
    <property type="entry name" value="Galactose mutarotase-like"/>
    <property type="match status" value="1"/>
</dbReference>
<dbReference type="InterPro" id="IPR011613">
    <property type="entry name" value="GH15-like"/>
</dbReference>
<dbReference type="Gene3D" id="2.60.40.10">
    <property type="entry name" value="Immunoglobulins"/>
    <property type="match status" value="1"/>
</dbReference>
<feature type="domain" description="Glucodextranase N-terminal" evidence="3">
    <location>
        <begin position="60"/>
        <end position="344"/>
    </location>
</feature>
<organism evidence="5">
    <name type="scientific">Thermogemmatispora argillosa</name>
    <dbReference type="NCBI Taxonomy" id="2045280"/>
    <lineage>
        <taxon>Bacteria</taxon>
        <taxon>Bacillati</taxon>
        <taxon>Chloroflexota</taxon>
        <taxon>Ktedonobacteria</taxon>
        <taxon>Thermogemmatisporales</taxon>
        <taxon>Thermogemmatisporaceae</taxon>
        <taxon>Thermogemmatispora</taxon>
    </lineage>
</organism>
<dbReference type="GO" id="GO:0004553">
    <property type="term" value="F:hydrolase activity, hydrolyzing O-glycosyl compounds"/>
    <property type="evidence" value="ECO:0007669"/>
    <property type="project" value="TreeGrafter"/>
</dbReference>
<dbReference type="EMBL" id="AP019377">
    <property type="protein sequence ID" value="BBH93250.1"/>
    <property type="molecule type" value="Genomic_DNA"/>
</dbReference>
<dbReference type="InterPro" id="IPR012341">
    <property type="entry name" value="6hp_glycosidase-like_sf"/>
</dbReference>
<dbReference type="GO" id="GO:0030246">
    <property type="term" value="F:carbohydrate binding"/>
    <property type="evidence" value="ECO:0007669"/>
    <property type="project" value="InterPro"/>
</dbReference>
<evidence type="ECO:0000259" key="4">
    <source>
        <dbReference type="Pfam" id="PF09985"/>
    </source>
</evidence>
<dbReference type="InterPro" id="IPR008928">
    <property type="entry name" value="6-hairpin_glycosidase_sf"/>
</dbReference>
<dbReference type="Pfam" id="PF09985">
    <property type="entry name" value="Glucodextran_C"/>
    <property type="match status" value="1"/>
</dbReference>
<proteinExistence type="predicted"/>
<dbReference type="PANTHER" id="PTHR31616">
    <property type="entry name" value="TREHALASE"/>
    <property type="match status" value="1"/>
</dbReference>
<dbReference type="CDD" id="cd09626">
    <property type="entry name" value="DOMON_glucodextranase_like"/>
    <property type="match status" value="1"/>
</dbReference>
<evidence type="ECO:0000256" key="1">
    <source>
        <dbReference type="SAM" id="MobiDB-lite"/>
    </source>
</evidence>
<dbReference type="InterPro" id="IPR019248">
    <property type="entry name" value="Glucodextran_C"/>
</dbReference>
<dbReference type="GO" id="GO:0005975">
    <property type="term" value="P:carbohydrate metabolic process"/>
    <property type="evidence" value="ECO:0007669"/>
    <property type="project" value="InterPro"/>
</dbReference>
<feature type="region of interest" description="Disordered" evidence="1">
    <location>
        <begin position="647"/>
        <end position="672"/>
    </location>
</feature>
<dbReference type="InterPro" id="IPR014718">
    <property type="entry name" value="GH-type_carb-bd"/>
</dbReference>
<feature type="domain" description="Glucodextranase-like C-terminal" evidence="4">
    <location>
        <begin position="893"/>
        <end position="1109"/>
    </location>
</feature>
<evidence type="ECO:0000313" key="5">
    <source>
        <dbReference type="EMBL" id="BBH93250.1"/>
    </source>
</evidence>
<sequence length="1123" mass="119530">MTMRIYDDEVKPATRERCLKAEPLSRATVRSFLTLLCCMLLLLLPESQATAEASRSLSVASDGPGALSYFDLARKDCIGTARNTTSKVWFTLADGVLSDVYFPTVDNTNVKTLQYIVTDGRTFTDLQTRDTTYSVQLLDGAALDCRVIATARSGRYRIVTDYVTDPARNSVVMHLRFTPLAGSLSDYHLYLYFDPTVNGNGGGGAGNGGADSALTDTSTGQPLPIAFDTNTRSNAANRSYAVPVYTALAASRPFLQVSNGFLGAASDGLVQLEQAHALTQLYAEADNGNVVQTAELDLSHGPELTVALGFGTTRTAALQAARGSLNLPFARIRADYAAGWQRYDAMLRPAPRLPGVDGKQWQALQREYYLSANVIKASEDKTFPGAIVASLASPWGQAVSAGDPNNLFFGSYREVFARDLYEAWTGLLLDGDLQTARDAVTFLFYRQQRPDGSMPRNSLLNGQLAPDSFGTQLDETSYPILMAYQLHMSDADLYQHHIKPAAYFVMSHGPAYGVERWEEQSGYSPSTIAAEIAGLVAAAQIARANGDEANARLWLGVADDWQRSLERWTVTTTGPLATHPYYIRLSKAGDPNAAISYNLGNGGPTLDQRSVIDAGFLELVRLGLKPASDPVIAESLPVVDATIKSQTSSGPGWHRYNGDGYGDGASDGHPWAPSGVGTGHVWPVLGEERGEYALANGDLATAVELLTTMQRFASGVGLIPEQDWELPDLAPSPYGTDPTVASIGFQNGHPAGSASPLTWAEGAFVRLFLDLGARSLLERPTATYARYVLQRPGQTPLSIATPADLTAVDGSPVTVRGSSAPGNTIYVAGTNTDSDGQTTLVSAVAAADGSFSVQLPISSGTTVITVVAFSPGGATAHATRTIVWDYTPGTVLLDVNDPAGDDNGPGNYAYPTAGDFHAGAFDILEFRVIDSGDSIVFKLKVRDLTPTFGSPLGAQLIDVYVHDPNAAPADTSTAASFPQRNYTIAAAAAWSRLIEVQGFGQRYIDAHGTSLGSVSISANSISRFITFSVPKASLGQPGPGWGFTVTLTGQDGFQPDQARAFTSTPGPYTFGVCSTVSSDPHCTADPGTVPKVIDTLTPPGVQQADELDYTRHQPVVLQDIVIP</sequence>
<name>A0A455SZZ4_9CHLR</name>